<proteinExistence type="predicted"/>
<gene>
    <name evidence="3" type="ORF">MGAL_10B011113</name>
</gene>
<dbReference type="InterPro" id="IPR041577">
    <property type="entry name" value="RT_RNaseH_2"/>
</dbReference>
<comment type="caution">
    <text evidence="3">The sequence shown here is derived from an EMBL/GenBank/DDBJ whole genome shotgun (WGS) entry which is preliminary data.</text>
</comment>
<dbReference type="PANTHER" id="PTHR33064:SF37">
    <property type="entry name" value="RIBONUCLEASE H"/>
    <property type="match status" value="1"/>
</dbReference>
<evidence type="ECO:0000313" key="3">
    <source>
        <dbReference type="EMBL" id="VDH94387.1"/>
    </source>
</evidence>
<organism evidence="3 4">
    <name type="scientific">Mytilus galloprovincialis</name>
    <name type="common">Mediterranean mussel</name>
    <dbReference type="NCBI Taxonomy" id="29158"/>
    <lineage>
        <taxon>Eukaryota</taxon>
        <taxon>Metazoa</taxon>
        <taxon>Spiralia</taxon>
        <taxon>Lophotrochozoa</taxon>
        <taxon>Mollusca</taxon>
        <taxon>Bivalvia</taxon>
        <taxon>Autobranchia</taxon>
        <taxon>Pteriomorphia</taxon>
        <taxon>Mytilida</taxon>
        <taxon>Mytiloidea</taxon>
        <taxon>Mytilidae</taxon>
        <taxon>Mytilinae</taxon>
        <taxon>Mytilus</taxon>
    </lineage>
</organism>
<feature type="region of interest" description="Disordered" evidence="1">
    <location>
        <begin position="514"/>
        <end position="545"/>
    </location>
</feature>
<dbReference type="InterPro" id="IPR043502">
    <property type="entry name" value="DNA/RNA_pol_sf"/>
</dbReference>
<feature type="domain" description="Reverse transcriptase/retrotransposon-derived protein RNase H-like" evidence="2">
    <location>
        <begin position="31"/>
        <end position="129"/>
    </location>
</feature>
<dbReference type="AlphaFoldDB" id="A0A8B6BR60"/>
<dbReference type="EMBL" id="UYJE01000592">
    <property type="protein sequence ID" value="VDH94387.1"/>
    <property type="molecule type" value="Genomic_DNA"/>
</dbReference>
<sequence>MLSRVIPNCSNLIAPLEEKISGMKSADKIIWSDMLREHFEFAQKSLSSRKAITLPKCSDQLWIVTDGSVTKRGIGATLYINRDGKVSLAGFFSAKLRKHQVLWLPCEIEALSIAASVKHFSPFIIQSKLQANVLTDSKPCVQGFEKLCRGEFSASPRVTSFLSVVSRYQVSVNHLSGRANIPSDFASRNAPVCTEPNCQVCCFISRTEDSVVRAVSIQDVLNDEFRLPFTTRSAWINIQSECPDLRRTHAHLKQGTRPSKKLTNIKDVKRYLNVASIAKDGLLVVRRCDPLAPPNELIIVPRNVLDGLVTALHIKLDHPSKHQLNLVLKRHFYALDMPKAAEQAIADKAIAELEDELLREERDHSPLSENTLVIATTRLNSRLRQRGLSSRELWTQRSQFTHEQLPISDMNLIRAQHEARNKNHGFSENSKCSRPGRPTPDINIGDLVYLYTDRSKTQSRDRYLVVARDGEWCFIKKFSGNQLRASSYKVKLSECYKVLNTISAQQNPRYSQNVYNQESDSDGHDEDSLPGPIRDLPPDRAEPPPILICENIDDVENLDEPTAQHDNSLEHDLTLSNSSTNQDNKRVLCKRSELKTPARFKDFISF</sequence>
<evidence type="ECO:0000256" key="1">
    <source>
        <dbReference type="SAM" id="MobiDB-lite"/>
    </source>
</evidence>
<protein>
    <recommendedName>
        <fullName evidence="2">Reverse transcriptase/retrotransposon-derived protein RNase H-like domain-containing protein</fullName>
    </recommendedName>
</protein>
<accession>A0A8B6BR60</accession>
<dbReference type="Proteomes" id="UP000596742">
    <property type="component" value="Unassembled WGS sequence"/>
</dbReference>
<evidence type="ECO:0000313" key="4">
    <source>
        <dbReference type="Proteomes" id="UP000596742"/>
    </source>
</evidence>
<dbReference type="PANTHER" id="PTHR33064">
    <property type="entry name" value="POL PROTEIN"/>
    <property type="match status" value="1"/>
</dbReference>
<dbReference type="SUPFAM" id="SSF56672">
    <property type="entry name" value="DNA/RNA polymerases"/>
    <property type="match status" value="1"/>
</dbReference>
<dbReference type="Pfam" id="PF17919">
    <property type="entry name" value="RT_RNaseH_2"/>
    <property type="match status" value="1"/>
</dbReference>
<name>A0A8B6BR60_MYTGA</name>
<keyword evidence="4" id="KW-1185">Reference proteome</keyword>
<evidence type="ECO:0000259" key="2">
    <source>
        <dbReference type="Pfam" id="PF17919"/>
    </source>
</evidence>
<dbReference type="InterPro" id="IPR051320">
    <property type="entry name" value="Viral_Replic_Matur_Polypro"/>
</dbReference>
<reference evidence="3" key="1">
    <citation type="submission" date="2018-11" db="EMBL/GenBank/DDBJ databases">
        <authorList>
            <person name="Alioto T."/>
            <person name="Alioto T."/>
        </authorList>
    </citation>
    <scope>NUCLEOTIDE SEQUENCE</scope>
</reference>